<sequence length="331" mass="37665">MSTEQTDRMNRFQSYRRLVTEFESVLSTFESSDRKFQIVKTIYPRLDRSSSLPHAVIEDHAPLEPNSADSPKTLIILDSSFNPPSNAHQNLALRSLSKSYISRFTGPHRLLLLFAVLNADKGGSSPAAFPQRLTMMSLFAQDLLQTMLNDRASSEAEQNFEEYSPVPIDIGITKVPYYTDKSIAIASTRSQLDGNLIYPDFPKHMHLLGFDTLIRFFNPKYYPSFDPPLSALKDFFEPGHRLRATMRPDDASDQVAEQRSWLNRLEQGQMEVDGGKREWSNQIELVEPNQQQGVSSTKIRKAAAEGNWQTVKGLCPEVIASWIRDQELYKD</sequence>
<keyword evidence="1" id="KW-1185">Reference proteome</keyword>
<evidence type="ECO:0000313" key="2">
    <source>
        <dbReference type="RefSeq" id="XP_033457297.1"/>
    </source>
</evidence>
<accession>A0A6J3LWY0</accession>
<reference evidence="2" key="3">
    <citation type="submission" date="2025-08" db="UniProtKB">
        <authorList>
            <consortium name="RefSeq"/>
        </authorList>
    </citation>
    <scope>IDENTIFICATION</scope>
    <source>
        <strain evidence="2">CBS 342.82</strain>
    </source>
</reference>
<protein>
    <submittedName>
        <fullName evidence="2">Nucleotidylyl transferase</fullName>
    </submittedName>
</protein>
<reference evidence="2" key="2">
    <citation type="submission" date="2020-04" db="EMBL/GenBank/DDBJ databases">
        <authorList>
            <consortium name="NCBI Genome Project"/>
        </authorList>
    </citation>
    <scope>NUCLEOTIDE SEQUENCE</scope>
    <source>
        <strain evidence="2">CBS 342.82</strain>
    </source>
</reference>
<dbReference type="GeneID" id="54359558"/>
<reference evidence="2" key="1">
    <citation type="submission" date="2020-01" db="EMBL/GenBank/DDBJ databases">
        <authorList>
            <consortium name="DOE Joint Genome Institute"/>
            <person name="Haridas S."/>
            <person name="Albert R."/>
            <person name="Binder M."/>
            <person name="Bloem J."/>
            <person name="Labutti K."/>
            <person name="Salamov A."/>
            <person name="Andreopoulos B."/>
            <person name="Baker S.E."/>
            <person name="Barry K."/>
            <person name="Bills G."/>
            <person name="Bluhm B.H."/>
            <person name="Cannon C."/>
            <person name="Castanera R."/>
            <person name="Culley D.E."/>
            <person name="Daum C."/>
            <person name="Ezra D."/>
            <person name="Gonzalez J.B."/>
            <person name="Henrissat B."/>
            <person name="Kuo A."/>
            <person name="Liang C."/>
            <person name="Lipzen A."/>
            <person name="Lutzoni F."/>
            <person name="Magnuson J."/>
            <person name="Mondo S."/>
            <person name="Nolan M."/>
            <person name="Ohm R."/>
            <person name="Pangilinan J."/>
            <person name="Park H.-J."/>
            <person name="Ramirez L."/>
            <person name="Alfaro M."/>
            <person name="Sun H."/>
            <person name="Tritt A."/>
            <person name="Yoshinaga Y."/>
            <person name="Zwiers L.-H."/>
            <person name="Turgeon B.G."/>
            <person name="Goodwin S.B."/>
            <person name="Spatafora J.W."/>
            <person name="Crous P.W."/>
            <person name="Grigoriev I.V."/>
        </authorList>
    </citation>
    <scope>NUCLEOTIDE SEQUENCE</scope>
    <source>
        <strain evidence="2">CBS 342.82</strain>
    </source>
</reference>
<gene>
    <name evidence="2" type="ORF">K489DRAFT_324448</name>
</gene>
<dbReference type="PANTHER" id="PTHR31285:SF0">
    <property type="entry name" value="NICOTINAMIDE MONONUCLEOTIDE ADENYLYLTRANSFERASE"/>
    <property type="match status" value="1"/>
</dbReference>
<dbReference type="GO" id="GO:0005737">
    <property type="term" value="C:cytoplasm"/>
    <property type="evidence" value="ECO:0007669"/>
    <property type="project" value="TreeGrafter"/>
</dbReference>
<evidence type="ECO:0000313" key="1">
    <source>
        <dbReference type="Proteomes" id="UP000504637"/>
    </source>
</evidence>
<dbReference type="PANTHER" id="PTHR31285">
    <property type="entry name" value="NICOTINAMIDE MONONUCLEOTIDE ADENYLYLTRANSFERASE"/>
    <property type="match status" value="1"/>
</dbReference>
<dbReference type="SUPFAM" id="SSF52374">
    <property type="entry name" value="Nucleotidylyl transferase"/>
    <property type="match status" value="1"/>
</dbReference>
<dbReference type="GO" id="GO:0000309">
    <property type="term" value="F:nicotinamide-nucleotide adenylyltransferase activity"/>
    <property type="evidence" value="ECO:0007669"/>
    <property type="project" value="TreeGrafter"/>
</dbReference>
<proteinExistence type="predicted"/>
<dbReference type="OrthoDB" id="5591297at2759"/>
<dbReference type="GO" id="GO:0016887">
    <property type="term" value="F:ATP hydrolysis activity"/>
    <property type="evidence" value="ECO:0007669"/>
    <property type="project" value="TreeGrafter"/>
</dbReference>
<dbReference type="InterPro" id="IPR014729">
    <property type="entry name" value="Rossmann-like_a/b/a_fold"/>
</dbReference>
<dbReference type="Gene3D" id="3.40.50.620">
    <property type="entry name" value="HUPs"/>
    <property type="match status" value="1"/>
</dbReference>
<keyword evidence="2" id="KW-0808">Transferase</keyword>
<dbReference type="Proteomes" id="UP000504637">
    <property type="component" value="Unplaced"/>
</dbReference>
<dbReference type="AlphaFoldDB" id="A0A6J3LWY0"/>
<name>A0A6J3LWY0_9PEZI</name>
<dbReference type="GO" id="GO:0005634">
    <property type="term" value="C:nucleus"/>
    <property type="evidence" value="ECO:0007669"/>
    <property type="project" value="TreeGrafter"/>
</dbReference>
<organism evidence="2">
    <name type="scientific">Dissoconium aciculare CBS 342.82</name>
    <dbReference type="NCBI Taxonomy" id="1314786"/>
    <lineage>
        <taxon>Eukaryota</taxon>
        <taxon>Fungi</taxon>
        <taxon>Dikarya</taxon>
        <taxon>Ascomycota</taxon>
        <taxon>Pezizomycotina</taxon>
        <taxon>Dothideomycetes</taxon>
        <taxon>Dothideomycetidae</taxon>
        <taxon>Mycosphaerellales</taxon>
        <taxon>Dissoconiaceae</taxon>
        <taxon>Dissoconium</taxon>
    </lineage>
</organism>
<dbReference type="RefSeq" id="XP_033457297.1">
    <property type="nucleotide sequence ID" value="XM_033601758.1"/>
</dbReference>